<organism evidence="2 3">
    <name type="scientific">Lolium multiflorum</name>
    <name type="common">Italian ryegrass</name>
    <name type="synonym">Lolium perenne subsp. multiflorum</name>
    <dbReference type="NCBI Taxonomy" id="4521"/>
    <lineage>
        <taxon>Eukaryota</taxon>
        <taxon>Viridiplantae</taxon>
        <taxon>Streptophyta</taxon>
        <taxon>Embryophyta</taxon>
        <taxon>Tracheophyta</taxon>
        <taxon>Spermatophyta</taxon>
        <taxon>Magnoliopsida</taxon>
        <taxon>Liliopsida</taxon>
        <taxon>Poales</taxon>
        <taxon>Poaceae</taxon>
        <taxon>BOP clade</taxon>
        <taxon>Pooideae</taxon>
        <taxon>Poodae</taxon>
        <taxon>Poeae</taxon>
        <taxon>Poeae Chloroplast Group 2 (Poeae type)</taxon>
        <taxon>Loliodinae</taxon>
        <taxon>Loliinae</taxon>
        <taxon>Lolium</taxon>
    </lineage>
</organism>
<keyword evidence="3" id="KW-1185">Reference proteome</keyword>
<dbReference type="Proteomes" id="UP001231189">
    <property type="component" value="Unassembled WGS sequence"/>
</dbReference>
<proteinExistence type="predicted"/>
<dbReference type="InterPro" id="IPR012442">
    <property type="entry name" value="DUF1645_plant"/>
</dbReference>
<dbReference type="PANTHER" id="PTHR33095:SF110">
    <property type="entry name" value="OS05G0568800 PROTEIN"/>
    <property type="match status" value="1"/>
</dbReference>
<evidence type="ECO:0000313" key="2">
    <source>
        <dbReference type="EMBL" id="KAK1698685.1"/>
    </source>
</evidence>
<evidence type="ECO:0000313" key="3">
    <source>
        <dbReference type="Proteomes" id="UP001231189"/>
    </source>
</evidence>
<dbReference type="PANTHER" id="PTHR33095">
    <property type="entry name" value="OS07G0619500 PROTEIN"/>
    <property type="match status" value="1"/>
</dbReference>
<sequence length="207" mass="22300">MDEDDGDFTFAVAAPLAGSDGIFPGDLRIGAGRMYPVFGRPRSPPRRQAPEQEPETTTATARVPLGRVLLVDRERAGAAQPPYDEEPEKTRYFSWCPGLSAAAKPATCCRKSGSTGSLLQWSQRLLGRSHSDGKEKFVFLDAAGPSGSERKASGGGHVTAWSYYAKAGAGAGGSNHGGRRRSFLPYRQDLVGFFASPTAFRRSYHPF</sequence>
<accession>A0AAD8U6S9</accession>
<dbReference type="AlphaFoldDB" id="A0AAD8U6S9"/>
<protein>
    <submittedName>
        <fullName evidence="2">Uncharacterized protein</fullName>
    </submittedName>
</protein>
<feature type="region of interest" description="Disordered" evidence="1">
    <location>
        <begin position="34"/>
        <end position="60"/>
    </location>
</feature>
<dbReference type="Pfam" id="PF07816">
    <property type="entry name" value="DUF1645"/>
    <property type="match status" value="1"/>
</dbReference>
<dbReference type="EMBL" id="JAUUTY010000001">
    <property type="protein sequence ID" value="KAK1698685.1"/>
    <property type="molecule type" value="Genomic_DNA"/>
</dbReference>
<evidence type="ECO:0000256" key="1">
    <source>
        <dbReference type="SAM" id="MobiDB-lite"/>
    </source>
</evidence>
<name>A0AAD8U6S9_LOLMU</name>
<gene>
    <name evidence="2" type="ORF">QYE76_015382</name>
</gene>
<comment type="caution">
    <text evidence="2">The sequence shown here is derived from an EMBL/GenBank/DDBJ whole genome shotgun (WGS) entry which is preliminary data.</text>
</comment>
<reference evidence="2" key="1">
    <citation type="submission" date="2023-07" db="EMBL/GenBank/DDBJ databases">
        <title>A chromosome-level genome assembly of Lolium multiflorum.</title>
        <authorList>
            <person name="Chen Y."/>
            <person name="Copetti D."/>
            <person name="Kolliker R."/>
            <person name="Studer B."/>
        </authorList>
    </citation>
    <scope>NUCLEOTIDE SEQUENCE</scope>
    <source>
        <strain evidence="2">02402/16</strain>
        <tissue evidence="2">Leaf</tissue>
    </source>
</reference>